<dbReference type="PANTHER" id="PTHR48043">
    <property type="entry name" value="EG:EG0003.4 PROTEIN-RELATED"/>
    <property type="match status" value="1"/>
</dbReference>
<dbReference type="GO" id="GO:0015020">
    <property type="term" value="F:glucuronosyltransferase activity"/>
    <property type="evidence" value="ECO:0007669"/>
    <property type="project" value="UniProtKB-EC"/>
</dbReference>
<dbReference type="Gene3D" id="3.40.50.2000">
    <property type="entry name" value="Glycogen Phosphorylase B"/>
    <property type="match status" value="2"/>
</dbReference>
<keyword evidence="3 4" id="KW-0808">Transferase</keyword>
<evidence type="ECO:0000256" key="4">
    <source>
        <dbReference type="RuleBase" id="RU003718"/>
    </source>
</evidence>
<dbReference type="PANTHER" id="PTHR48043:SF159">
    <property type="entry name" value="EG:EG0003.4 PROTEIN-RELATED"/>
    <property type="match status" value="1"/>
</dbReference>
<comment type="subcellular location">
    <subcellularLocation>
        <location evidence="5">Membrane</location>
        <topology evidence="5">Single-pass membrane protein</topology>
    </subcellularLocation>
</comment>
<sequence>MAPCWTSCVTVFLYVVCCAFTGRNEAARILGIFPTTSKSHWILGTALMKELARNGHTVTVMSPFKLPDRPENYREIEIVYGRRAFDDVMDRIFDATEASAVSSLFQMRQYVEETTNATLTSPAVQRLLQSANETFDLLVLEIFMDDALLGFGDRFRCPIVGMSTFGASTFINDLTGTPQPLSYVPHQMLSFTSRMTFWERLANVAFHGVEAFVMRFIYLPMMQQYYDRFFPAATRTMQQMRRHGVAVVLINDHFSMSYPRPYTPNAVEVGGFHVNRELNPLPEDIRTFIESADRGVIYFSLGGNVKPSKMDRRKRDALVSVLAGRRERIIWKWDDETLPVDTRKFLVRRWLPQDAILAHPNVRLFITHGGLLSCTEAIYHAVPIVAIPIFGDQSLNAARAERAGWGRVVRYAELDEERFRNAVVAVLHEESYTATVRQISERFRDQPLTPMQTAMFWIEYVLRRGLAVEHLITPGQELAPIQYHNLDVYACIGAVAGTLIFLVCLTMKRCVQAVSITKSSERASAERRKKRR</sequence>
<evidence type="ECO:0000313" key="6">
    <source>
        <dbReference type="EnsemblMetazoa" id="AFAF017045-PA"/>
    </source>
</evidence>
<protein>
    <recommendedName>
        <fullName evidence="5">UDP-glucuronosyltransferase</fullName>
        <ecNumber evidence="5">2.4.1.17</ecNumber>
    </recommendedName>
</protein>
<dbReference type="InterPro" id="IPR035595">
    <property type="entry name" value="UDP_glycos_trans_CS"/>
</dbReference>
<keyword evidence="7" id="KW-1185">Reference proteome</keyword>
<accession>A0A182QUC8</accession>
<feature type="chain" id="PRO_5007951047" description="UDP-glucuronosyltransferase" evidence="5">
    <location>
        <begin position="27"/>
        <end position="532"/>
    </location>
</feature>
<keyword evidence="2 4" id="KW-0328">Glycosyltransferase</keyword>
<dbReference type="EnsemblMetazoa" id="AFAF017045-RA">
    <property type="protein sequence ID" value="AFAF017045-PA"/>
    <property type="gene ID" value="AFAF017045"/>
</dbReference>
<dbReference type="AlphaFoldDB" id="A0A182QUC8"/>
<dbReference type="PROSITE" id="PS00375">
    <property type="entry name" value="UDPGT"/>
    <property type="match status" value="1"/>
</dbReference>
<reference evidence="7" key="1">
    <citation type="submission" date="2014-01" db="EMBL/GenBank/DDBJ databases">
        <title>The Genome Sequence of Anopheles farauti FAR1 (V2).</title>
        <authorList>
            <consortium name="The Broad Institute Genomics Platform"/>
            <person name="Neafsey D.E."/>
            <person name="Besansky N."/>
            <person name="Howell P."/>
            <person name="Walton C."/>
            <person name="Young S.K."/>
            <person name="Zeng Q."/>
            <person name="Gargeya S."/>
            <person name="Fitzgerald M."/>
            <person name="Haas B."/>
            <person name="Abouelleil A."/>
            <person name="Allen A.W."/>
            <person name="Alvarado L."/>
            <person name="Arachchi H.M."/>
            <person name="Berlin A.M."/>
            <person name="Chapman S.B."/>
            <person name="Gainer-Dewar J."/>
            <person name="Goldberg J."/>
            <person name="Griggs A."/>
            <person name="Gujja S."/>
            <person name="Hansen M."/>
            <person name="Howarth C."/>
            <person name="Imamovic A."/>
            <person name="Ireland A."/>
            <person name="Larimer J."/>
            <person name="McCowan C."/>
            <person name="Murphy C."/>
            <person name="Pearson M."/>
            <person name="Poon T.W."/>
            <person name="Priest M."/>
            <person name="Roberts A."/>
            <person name="Saif S."/>
            <person name="Shea T."/>
            <person name="Sisk P."/>
            <person name="Sykes S."/>
            <person name="Wortman J."/>
            <person name="Nusbaum C."/>
            <person name="Birren B."/>
        </authorList>
    </citation>
    <scope>NUCLEOTIDE SEQUENCE [LARGE SCALE GENOMIC DNA]</scope>
    <source>
        <strain evidence="7">FAR1</strain>
    </source>
</reference>
<dbReference type="InterPro" id="IPR050271">
    <property type="entry name" value="UDP-glycosyltransferase"/>
</dbReference>
<evidence type="ECO:0000313" key="7">
    <source>
        <dbReference type="Proteomes" id="UP000075886"/>
    </source>
</evidence>
<dbReference type="Proteomes" id="UP000075886">
    <property type="component" value="Unassembled WGS sequence"/>
</dbReference>
<comment type="similarity">
    <text evidence="1 4">Belongs to the UDP-glycosyltransferase family.</text>
</comment>
<keyword evidence="5" id="KW-0732">Signal</keyword>
<dbReference type="Pfam" id="PF00201">
    <property type="entry name" value="UDPGT"/>
    <property type="match status" value="1"/>
</dbReference>
<dbReference type="VEuPathDB" id="VectorBase:AFAF017045"/>
<name>A0A182QUC8_9DIPT</name>
<feature type="signal peptide" evidence="5">
    <location>
        <begin position="1"/>
        <end position="26"/>
    </location>
</feature>
<dbReference type="EMBL" id="AXCN02000555">
    <property type="status" value="NOT_ANNOTATED_CDS"/>
    <property type="molecule type" value="Genomic_DNA"/>
</dbReference>
<evidence type="ECO:0000256" key="3">
    <source>
        <dbReference type="ARBA" id="ARBA00022679"/>
    </source>
</evidence>
<dbReference type="GO" id="GO:0016020">
    <property type="term" value="C:membrane"/>
    <property type="evidence" value="ECO:0007669"/>
    <property type="project" value="UniProtKB-SubCell"/>
</dbReference>
<dbReference type="SUPFAM" id="SSF53756">
    <property type="entry name" value="UDP-Glycosyltransferase/glycogen phosphorylase"/>
    <property type="match status" value="1"/>
</dbReference>
<evidence type="ECO:0000256" key="1">
    <source>
        <dbReference type="ARBA" id="ARBA00009995"/>
    </source>
</evidence>
<evidence type="ECO:0000256" key="2">
    <source>
        <dbReference type="ARBA" id="ARBA00022676"/>
    </source>
</evidence>
<dbReference type="InterPro" id="IPR002213">
    <property type="entry name" value="UDP_glucos_trans"/>
</dbReference>
<organism evidence="6 7">
    <name type="scientific">Anopheles farauti</name>
    <dbReference type="NCBI Taxonomy" id="69004"/>
    <lineage>
        <taxon>Eukaryota</taxon>
        <taxon>Metazoa</taxon>
        <taxon>Ecdysozoa</taxon>
        <taxon>Arthropoda</taxon>
        <taxon>Hexapoda</taxon>
        <taxon>Insecta</taxon>
        <taxon>Pterygota</taxon>
        <taxon>Neoptera</taxon>
        <taxon>Endopterygota</taxon>
        <taxon>Diptera</taxon>
        <taxon>Nematocera</taxon>
        <taxon>Culicoidea</taxon>
        <taxon>Culicidae</taxon>
        <taxon>Anophelinae</taxon>
        <taxon>Anopheles</taxon>
    </lineage>
</organism>
<dbReference type="EC" id="2.4.1.17" evidence="5"/>
<evidence type="ECO:0000256" key="5">
    <source>
        <dbReference type="RuleBase" id="RU362059"/>
    </source>
</evidence>
<dbReference type="FunFam" id="3.40.50.2000:FF:000050">
    <property type="entry name" value="UDP-glucuronosyltransferase"/>
    <property type="match status" value="1"/>
</dbReference>
<proteinExistence type="inferred from homology"/>
<feature type="transmembrane region" description="Helical" evidence="5">
    <location>
        <begin position="486"/>
        <end position="505"/>
    </location>
</feature>
<comment type="catalytic activity">
    <reaction evidence="5">
        <text>glucuronate acceptor + UDP-alpha-D-glucuronate = acceptor beta-D-glucuronoside + UDP + H(+)</text>
        <dbReference type="Rhea" id="RHEA:21032"/>
        <dbReference type="ChEBI" id="CHEBI:15378"/>
        <dbReference type="ChEBI" id="CHEBI:58052"/>
        <dbReference type="ChEBI" id="CHEBI:58223"/>
        <dbReference type="ChEBI" id="CHEBI:132367"/>
        <dbReference type="ChEBI" id="CHEBI:132368"/>
        <dbReference type="EC" id="2.4.1.17"/>
    </reaction>
</comment>
<keyword evidence="5" id="KW-0812">Transmembrane</keyword>
<keyword evidence="5" id="KW-0472">Membrane</keyword>
<keyword evidence="5" id="KW-1133">Transmembrane helix</keyword>
<dbReference type="CDD" id="cd03784">
    <property type="entry name" value="GT1_Gtf-like"/>
    <property type="match status" value="1"/>
</dbReference>
<reference evidence="6" key="2">
    <citation type="submission" date="2020-05" db="UniProtKB">
        <authorList>
            <consortium name="EnsemblMetazoa"/>
        </authorList>
    </citation>
    <scope>IDENTIFICATION</scope>
    <source>
        <strain evidence="6">FAR1</strain>
    </source>
</reference>